<proteinExistence type="predicted"/>
<protein>
    <submittedName>
        <fullName evidence="1">Uncharacterized protein</fullName>
    </submittedName>
</protein>
<organism evidence="1">
    <name type="scientific">Rhizophora mucronata</name>
    <name type="common">Asiatic mangrove</name>
    <dbReference type="NCBI Taxonomy" id="61149"/>
    <lineage>
        <taxon>Eukaryota</taxon>
        <taxon>Viridiplantae</taxon>
        <taxon>Streptophyta</taxon>
        <taxon>Embryophyta</taxon>
        <taxon>Tracheophyta</taxon>
        <taxon>Spermatophyta</taxon>
        <taxon>Magnoliopsida</taxon>
        <taxon>eudicotyledons</taxon>
        <taxon>Gunneridae</taxon>
        <taxon>Pentapetalae</taxon>
        <taxon>rosids</taxon>
        <taxon>fabids</taxon>
        <taxon>Malpighiales</taxon>
        <taxon>Rhizophoraceae</taxon>
        <taxon>Rhizophora</taxon>
    </lineage>
</organism>
<sequence>MDLLEVVVEEFLLMFSADMMRQNSLSMVEGVLGVLKTQALQGHIMMLLLGVS</sequence>
<evidence type="ECO:0000313" key="1">
    <source>
        <dbReference type="EMBL" id="MBW86591.1"/>
    </source>
</evidence>
<dbReference type="EMBL" id="GGEC01006108">
    <property type="protein sequence ID" value="MBW86591.1"/>
    <property type="molecule type" value="Transcribed_RNA"/>
</dbReference>
<name>A0A2P2IZF7_RHIMU</name>
<accession>A0A2P2IZF7</accession>
<dbReference type="AlphaFoldDB" id="A0A2P2IZF7"/>
<reference evidence="1" key="1">
    <citation type="submission" date="2018-02" db="EMBL/GenBank/DDBJ databases">
        <title>Rhizophora mucronata_Transcriptome.</title>
        <authorList>
            <person name="Meera S.P."/>
            <person name="Sreeshan A."/>
            <person name="Augustine A."/>
        </authorList>
    </citation>
    <scope>NUCLEOTIDE SEQUENCE</scope>
    <source>
        <tissue evidence="1">Leaf</tissue>
    </source>
</reference>